<evidence type="ECO:0000256" key="6">
    <source>
        <dbReference type="SAM" id="Phobius"/>
    </source>
</evidence>
<dbReference type="Pfam" id="PF00501">
    <property type="entry name" value="AMP-binding"/>
    <property type="match status" value="1"/>
</dbReference>
<evidence type="ECO:0000256" key="1">
    <source>
        <dbReference type="ARBA" id="ARBA00022450"/>
    </source>
</evidence>
<evidence type="ECO:0000259" key="7">
    <source>
        <dbReference type="PROSITE" id="PS50075"/>
    </source>
</evidence>
<dbReference type="InterPro" id="IPR000873">
    <property type="entry name" value="AMP-dep_synth/lig_dom"/>
</dbReference>
<dbReference type="InterPro" id="IPR036736">
    <property type="entry name" value="ACP-like_sf"/>
</dbReference>
<dbReference type="Gene3D" id="2.160.10.10">
    <property type="entry name" value="Hexapeptide repeat proteins"/>
    <property type="match status" value="2"/>
</dbReference>
<dbReference type="Proteomes" id="UP000295198">
    <property type="component" value="Unassembled WGS sequence"/>
</dbReference>
<dbReference type="GO" id="GO:0044550">
    <property type="term" value="P:secondary metabolite biosynthetic process"/>
    <property type="evidence" value="ECO:0007669"/>
    <property type="project" value="TreeGrafter"/>
</dbReference>
<dbReference type="PANTHER" id="PTHR45527:SF1">
    <property type="entry name" value="FATTY ACID SYNTHASE"/>
    <property type="match status" value="1"/>
</dbReference>
<dbReference type="PANTHER" id="PTHR45527">
    <property type="entry name" value="NONRIBOSOMAL PEPTIDE SYNTHETASE"/>
    <property type="match status" value="1"/>
</dbReference>
<dbReference type="InterPro" id="IPR042099">
    <property type="entry name" value="ANL_N_sf"/>
</dbReference>
<reference evidence="8 9" key="1">
    <citation type="submission" date="2019-01" db="EMBL/GenBank/DDBJ databases">
        <title>Nocardioides guangzhouensis sp. nov., an actinobacterium isolated from soil.</title>
        <authorList>
            <person name="Fu Y."/>
            <person name="Cai Y."/>
            <person name="Lin Z."/>
            <person name="Chen P."/>
        </authorList>
    </citation>
    <scope>NUCLEOTIDE SEQUENCE [LARGE SCALE GENOMIC DNA]</scope>
    <source>
        <strain evidence="8 9">130</strain>
    </source>
</reference>
<dbReference type="PROSITE" id="PS00455">
    <property type="entry name" value="AMP_BINDING"/>
    <property type="match status" value="1"/>
</dbReference>
<dbReference type="Gene3D" id="3.30.300.30">
    <property type="match status" value="1"/>
</dbReference>
<feature type="compositionally biased region" description="Basic and acidic residues" evidence="5">
    <location>
        <begin position="59"/>
        <end position="71"/>
    </location>
</feature>
<name>A0A4V1Y012_9ACTN</name>
<dbReference type="NCBIfam" id="TIGR02353">
    <property type="entry name" value="NRPS_term_dom"/>
    <property type="match status" value="1"/>
</dbReference>
<organism evidence="8 9">
    <name type="scientific">Nocardioides guangzhouensis</name>
    <dbReference type="NCBI Taxonomy" id="2497878"/>
    <lineage>
        <taxon>Bacteria</taxon>
        <taxon>Bacillati</taxon>
        <taxon>Actinomycetota</taxon>
        <taxon>Actinomycetes</taxon>
        <taxon>Propionibacteriales</taxon>
        <taxon>Nocardioidaceae</taxon>
        <taxon>Nocardioides</taxon>
    </lineage>
</organism>
<dbReference type="Gene3D" id="3.40.50.12780">
    <property type="entry name" value="N-terminal domain of ligase-like"/>
    <property type="match status" value="1"/>
</dbReference>
<keyword evidence="4" id="KW-0677">Repeat</keyword>
<dbReference type="Gene3D" id="1.10.1200.10">
    <property type="entry name" value="ACP-like"/>
    <property type="match status" value="1"/>
</dbReference>
<dbReference type="GO" id="GO:0016740">
    <property type="term" value="F:transferase activity"/>
    <property type="evidence" value="ECO:0007669"/>
    <property type="project" value="UniProtKB-KW"/>
</dbReference>
<dbReference type="CDD" id="cd05930">
    <property type="entry name" value="A_NRPS"/>
    <property type="match status" value="1"/>
</dbReference>
<dbReference type="Pfam" id="PF00550">
    <property type="entry name" value="PP-binding"/>
    <property type="match status" value="1"/>
</dbReference>
<dbReference type="GO" id="GO:0005737">
    <property type="term" value="C:cytoplasm"/>
    <property type="evidence" value="ECO:0007669"/>
    <property type="project" value="TreeGrafter"/>
</dbReference>
<dbReference type="InterPro" id="IPR018357">
    <property type="entry name" value="Hexapep_transf_CS"/>
</dbReference>
<evidence type="ECO:0000256" key="4">
    <source>
        <dbReference type="ARBA" id="ARBA00022737"/>
    </source>
</evidence>
<proteinExistence type="predicted"/>
<evidence type="ECO:0000313" key="9">
    <source>
        <dbReference type="Proteomes" id="UP000295198"/>
    </source>
</evidence>
<keyword evidence="6" id="KW-0812">Transmembrane</keyword>
<dbReference type="EMBL" id="SDKM01000002">
    <property type="protein sequence ID" value="RYP88639.1"/>
    <property type="molecule type" value="Genomic_DNA"/>
</dbReference>
<dbReference type="InterPro" id="IPR009081">
    <property type="entry name" value="PP-bd_ACP"/>
</dbReference>
<dbReference type="PROSITE" id="PS00101">
    <property type="entry name" value="HEXAPEP_TRANSFERASES"/>
    <property type="match status" value="1"/>
</dbReference>
<feature type="transmembrane region" description="Helical" evidence="6">
    <location>
        <begin position="1213"/>
        <end position="1237"/>
    </location>
</feature>
<evidence type="ECO:0000313" key="8">
    <source>
        <dbReference type="EMBL" id="RYP88639.1"/>
    </source>
</evidence>
<feature type="transmembrane region" description="Helical" evidence="6">
    <location>
        <begin position="975"/>
        <end position="999"/>
    </location>
</feature>
<dbReference type="InterPro" id="IPR020845">
    <property type="entry name" value="AMP-binding_CS"/>
</dbReference>
<dbReference type="SMART" id="SM00823">
    <property type="entry name" value="PKS_PP"/>
    <property type="match status" value="1"/>
</dbReference>
<feature type="region of interest" description="Disordered" evidence="5">
    <location>
        <begin position="911"/>
        <end position="930"/>
    </location>
</feature>
<dbReference type="SUPFAM" id="SSF56801">
    <property type="entry name" value="Acetyl-CoA synthetase-like"/>
    <property type="match status" value="1"/>
</dbReference>
<keyword evidence="9" id="KW-1185">Reference proteome</keyword>
<accession>A0A4V1Y012</accession>
<dbReference type="SUPFAM" id="SSF51161">
    <property type="entry name" value="Trimeric LpxA-like enzymes"/>
    <property type="match status" value="3"/>
</dbReference>
<feature type="transmembrane region" description="Helical" evidence="6">
    <location>
        <begin position="744"/>
        <end position="766"/>
    </location>
</feature>
<keyword evidence="2" id="KW-0597">Phosphoprotein</keyword>
<feature type="transmembrane region" description="Helical" evidence="6">
    <location>
        <begin position="938"/>
        <end position="963"/>
    </location>
</feature>
<keyword evidence="6" id="KW-0472">Membrane</keyword>
<feature type="region of interest" description="Disordered" evidence="5">
    <location>
        <begin position="47"/>
        <end position="79"/>
    </location>
</feature>
<evidence type="ECO:0000256" key="2">
    <source>
        <dbReference type="ARBA" id="ARBA00022553"/>
    </source>
</evidence>
<dbReference type="GO" id="GO:0031177">
    <property type="term" value="F:phosphopantetheine binding"/>
    <property type="evidence" value="ECO:0007669"/>
    <property type="project" value="InterPro"/>
</dbReference>
<keyword evidence="6" id="KW-1133">Transmembrane helix</keyword>
<dbReference type="SUPFAM" id="SSF47336">
    <property type="entry name" value="ACP-like"/>
    <property type="match status" value="1"/>
</dbReference>
<comment type="caution">
    <text evidence="8">The sequence shown here is derived from an EMBL/GenBank/DDBJ whole genome shotgun (WGS) entry which is preliminary data.</text>
</comment>
<gene>
    <name evidence="8" type="ORF">EKO23_01755</name>
</gene>
<dbReference type="OrthoDB" id="9803968at2"/>
<sequence length="1403" mass="148429">MNSRIRAAWSWPATSSTVAATTSGGRWPNRAVSRWVTSASAWRSALSSTAQACSRNRPATRDRRGRLDTRRPLPLRSEGPVRDAISGLLPVHLGRDTTNVADTHVGAPGTVPDLLRSGHAAPPRTLVDIFRRVVREHADDHALDNGAEVLTYAEFAEAADEVADSLREIGVARGDRVGVRIKSGTLDLYVGIMGVLLAGAAYVPVDADDPDERARLVFDEADVAAILGNGLRLTPRRPGRDPVPAVEVRPGDDAWIIFTSGSTGTPKGVAVSHRSAAAFVDAESRMFLQDAPLGEEDRVMAGLSVAFDASCEEMWLAWGHGGCLVPAPRSLVRSGVDVGPWIVANEITVVSTVPTLVSLWPSEALDRVRLLIMGGEACPPEIGSRLARPGRELWNTYGPTEATVVACGAPLGADGPVRIGLPLDGWDLAVVDGNGVPVPEGQPGELIIGGVGLARYLDPAKDAEKYAAMPTLGWDRAYRSGDIVRFDGQGLVFAGRADDQIKLGGRRIELGEIDSALLALPGVAGAAAAVRTSKAGNQILVGYISTSDGFDQAAATERLRRDLPAALVPRLAQVDDLPTRTSGKIDRDALPWPVPGSGPKPGEESGEALAGLSDSERQVVDHWLEVLGAVVTAPSDDFFDLGGGSLTAAQLVSRLRMSHPDITVADIYENPTVRALAGLLDSMDRPVTTVDRKVRPTPWDTQLGQVVLTVPLRMLSGLRWTTYVLATSNILAAAGATWAPTVSWVWPVLGWVLLVLPPGRMALTALGARLLTRGIRPGDHPRGGTVHLRVWLAERLADELGAANLAGAAWMPLYARALGARVGRDVDLHSLPPVTGMLRLGRGCSVEPEVDLAGHWVDGDVLRVGPITIGAGARVGTRSTLGPGASLGRGSEVAPGSAVLGTVPQGAFWSGSPAEPVSRTARGPWSPKRPARRPRWTTAYAVLSIAVSLLPLLSGLVAALVLWRPVVDADSLREAWLTGLAWLPLAVVLGYLTLGLLVLATVRLLGVGLEPGHYPIHSRLAWQAWGTMRVLDEARTWLFPLYASTLTPAWLRALGARVGSHVEASTVLLIPKLTSVGDQSFLADDTLIGSYELGGGWLRVERVKIGKRAFVGNSGMAAPGRKVPKESLVAVLSAAPRRKSAKAGASWLGSPPVPLRRAAEGADDSRTYQPARRLQVARALVEACRVIPLVVGAAIAWTAAAAILGLADAAGGAVAAVLAGPVLLAAGAVAALVTVLAKWLLVGRIAAIEHPLWSSFVWRNELVDNFVEVVAAPWFARAATGTAVLNLWLRMLGVRVGRGVWCETYWLPESDQVRLDDGATVNRGCVVQTHLFHDRVLSIDSVTLRRGATLGANSVVLPASRIGRHATVGPVSLVMRGESVPDKTCWIGNPIGPWVDAPDHGTA</sequence>
<feature type="region of interest" description="Disordered" evidence="5">
    <location>
        <begin position="579"/>
        <end position="611"/>
    </location>
</feature>
<dbReference type="InterPro" id="IPR011004">
    <property type="entry name" value="Trimer_LpxA-like_sf"/>
</dbReference>
<dbReference type="InterPro" id="IPR010071">
    <property type="entry name" value="AA_adenyl_dom"/>
</dbReference>
<protein>
    <submittedName>
        <fullName evidence="8">Amino acid adenylation domain-containing protein</fullName>
    </submittedName>
</protein>
<feature type="region of interest" description="Disordered" evidence="5">
    <location>
        <begin position="1"/>
        <end position="25"/>
    </location>
</feature>
<feature type="compositionally biased region" description="Low complexity" evidence="5">
    <location>
        <begin position="7"/>
        <end position="23"/>
    </location>
</feature>
<dbReference type="InterPro" id="IPR020806">
    <property type="entry name" value="PKS_PP-bd"/>
</dbReference>
<dbReference type="NCBIfam" id="TIGR01733">
    <property type="entry name" value="AA-adenyl-dom"/>
    <property type="match status" value="1"/>
</dbReference>
<dbReference type="PROSITE" id="PS50075">
    <property type="entry name" value="CARRIER"/>
    <property type="match status" value="1"/>
</dbReference>
<feature type="transmembrane region" description="Helical" evidence="6">
    <location>
        <begin position="1186"/>
        <end position="1207"/>
    </location>
</feature>
<evidence type="ECO:0000256" key="5">
    <source>
        <dbReference type="SAM" id="MobiDB-lite"/>
    </source>
</evidence>
<dbReference type="InterPro" id="IPR012728">
    <property type="entry name" value="Pls/PosA_C"/>
</dbReference>
<dbReference type="GO" id="GO:0043041">
    <property type="term" value="P:amino acid activation for nonribosomal peptide biosynthetic process"/>
    <property type="evidence" value="ECO:0007669"/>
    <property type="project" value="TreeGrafter"/>
</dbReference>
<feature type="domain" description="Carrier" evidence="7">
    <location>
        <begin position="610"/>
        <end position="684"/>
    </location>
</feature>
<evidence type="ECO:0000256" key="3">
    <source>
        <dbReference type="ARBA" id="ARBA00022679"/>
    </source>
</evidence>
<keyword evidence="3" id="KW-0808">Transferase</keyword>
<keyword evidence="1" id="KW-0596">Phosphopantetheine</keyword>
<dbReference type="InterPro" id="IPR045851">
    <property type="entry name" value="AMP-bd_C_sf"/>
</dbReference>